<dbReference type="STRING" id="988480.A0A075AZP2"/>
<organism evidence="12 14">
    <name type="scientific">Rozella allomycis (strain CSF55)</name>
    <dbReference type="NCBI Taxonomy" id="988480"/>
    <lineage>
        <taxon>Eukaryota</taxon>
        <taxon>Fungi</taxon>
        <taxon>Fungi incertae sedis</taxon>
        <taxon>Cryptomycota</taxon>
        <taxon>Cryptomycota incertae sedis</taxon>
        <taxon>Rozella</taxon>
    </lineage>
</organism>
<evidence type="ECO:0000256" key="6">
    <source>
        <dbReference type="ARBA" id="ARBA00023065"/>
    </source>
</evidence>
<dbReference type="EMBL" id="ML005506">
    <property type="protein sequence ID" value="RKP18280.1"/>
    <property type="molecule type" value="Genomic_DNA"/>
</dbReference>
<gene>
    <name evidence="12" type="ORF">O9G_003285</name>
    <name evidence="13" type="ORF">ROZALSC1DRAFT_30009</name>
</gene>
<feature type="transmembrane region" description="Helical" evidence="10">
    <location>
        <begin position="6"/>
        <end position="22"/>
    </location>
</feature>
<dbReference type="Gene3D" id="6.10.140.1330">
    <property type="match status" value="1"/>
</dbReference>
<evidence type="ECO:0000256" key="1">
    <source>
        <dbReference type="ARBA" id="ARBA00004141"/>
    </source>
</evidence>
<evidence type="ECO:0000313" key="15">
    <source>
        <dbReference type="Proteomes" id="UP000281549"/>
    </source>
</evidence>
<feature type="transmembrane region" description="Helical" evidence="10">
    <location>
        <begin position="192"/>
        <end position="213"/>
    </location>
</feature>
<keyword evidence="2 9" id="KW-0813">Transport</keyword>
<evidence type="ECO:0000256" key="7">
    <source>
        <dbReference type="ARBA" id="ARBA00023136"/>
    </source>
</evidence>
<dbReference type="InterPro" id="IPR018422">
    <property type="entry name" value="Cation/H_exchanger_CPA1"/>
</dbReference>
<keyword evidence="4 10" id="KW-1133">Transmembrane helix</keyword>
<keyword evidence="3 9" id="KW-0812">Transmembrane</keyword>
<dbReference type="GO" id="GO:0098719">
    <property type="term" value="P:sodium ion import across plasma membrane"/>
    <property type="evidence" value="ECO:0007669"/>
    <property type="project" value="TreeGrafter"/>
</dbReference>
<evidence type="ECO:0000259" key="11">
    <source>
        <dbReference type="Pfam" id="PF00999"/>
    </source>
</evidence>
<feature type="transmembrane region" description="Helical" evidence="10">
    <location>
        <begin position="34"/>
        <end position="57"/>
    </location>
</feature>
<comment type="similarity">
    <text evidence="9">Belongs to the monovalent cation:proton antiporter 1 (CPA1) transporter (TC 2.A.36) family.</text>
</comment>
<evidence type="ECO:0000256" key="9">
    <source>
        <dbReference type="RuleBase" id="RU003722"/>
    </source>
</evidence>
<evidence type="ECO:0000256" key="10">
    <source>
        <dbReference type="SAM" id="Phobius"/>
    </source>
</evidence>
<feature type="transmembrane region" description="Helical" evidence="10">
    <location>
        <begin position="258"/>
        <end position="283"/>
    </location>
</feature>
<dbReference type="EMBL" id="KE560757">
    <property type="protein sequence ID" value="EPZ35801.1"/>
    <property type="molecule type" value="Genomic_DNA"/>
</dbReference>
<keyword evidence="14" id="KW-1185">Reference proteome</keyword>
<dbReference type="InterPro" id="IPR004709">
    <property type="entry name" value="NaH_exchanger"/>
</dbReference>
<dbReference type="PRINTS" id="PR01084">
    <property type="entry name" value="NAHEXCHNGR"/>
</dbReference>
<dbReference type="Proteomes" id="UP000030755">
    <property type="component" value="Unassembled WGS sequence"/>
</dbReference>
<evidence type="ECO:0000313" key="13">
    <source>
        <dbReference type="EMBL" id="RKP18280.1"/>
    </source>
</evidence>
<name>A0A075AZP2_ROZAC</name>
<accession>A0A075AZP2</accession>
<feature type="transmembrane region" description="Helical" evidence="10">
    <location>
        <begin position="327"/>
        <end position="351"/>
    </location>
</feature>
<reference evidence="15" key="2">
    <citation type="journal article" date="2018" name="Nat. Microbiol.">
        <title>Leveraging single-cell genomics to expand the fungal tree of life.</title>
        <authorList>
            <person name="Ahrendt S.R."/>
            <person name="Quandt C.A."/>
            <person name="Ciobanu D."/>
            <person name="Clum A."/>
            <person name="Salamov A."/>
            <person name="Andreopoulos B."/>
            <person name="Cheng J.F."/>
            <person name="Woyke T."/>
            <person name="Pelin A."/>
            <person name="Henrissat B."/>
            <person name="Reynolds N.K."/>
            <person name="Benny G.L."/>
            <person name="Smith M.E."/>
            <person name="James T.Y."/>
            <person name="Grigoriev I.V."/>
        </authorList>
    </citation>
    <scope>NUCLEOTIDE SEQUENCE [LARGE SCALE GENOMIC DNA]</scope>
    <source>
        <strain evidence="15">CSF55</strain>
    </source>
</reference>
<evidence type="ECO:0000256" key="2">
    <source>
        <dbReference type="ARBA" id="ARBA00022448"/>
    </source>
</evidence>
<dbReference type="GO" id="GO:0051453">
    <property type="term" value="P:regulation of intracellular pH"/>
    <property type="evidence" value="ECO:0007669"/>
    <property type="project" value="TreeGrafter"/>
</dbReference>
<feature type="transmembrane region" description="Helical" evidence="10">
    <location>
        <begin position="69"/>
        <end position="88"/>
    </location>
</feature>
<dbReference type="NCBIfam" id="TIGR00840">
    <property type="entry name" value="b_cpa1"/>
    <property type="match status" value="1"/>
</dbReference>
<dbReference type="InterPro" id="IPR006153">
    <property type="entry name" value="Cation/H_exchanger_TM"/>
</dbReference>
<dbReference type="GO" id="GO:0015385">
    <property type="term" value="F:sodium:proton antiporter activity"/>
    <property type="evidence" value="ECO:0007669"/>
    <property type="project" value="InterPro"/>
</dbReference>
<evidence type="ECO:0000313" key="14">
    <source>
        <dbReference type="Proteomes" id="UP000030755"/>
    </source>
</evidence>
<keyword evidence="5" id="KW-0915">Sodium</keyword>
<proteinExistence type="inferred from homology"/>
<keyword evidence="8 9" id="KW-0739">Sodium transport</keyword>
<feature type="transmembrane region" description="Helical" evidence="10">
    <location>
        <begin position="295"/>
        <end position="315"/>
    </location>
</feature>
<evidence type="ECO:0000256" key="4">
    <source>
        <dbReference type="ARBA" id="ARBA00022989"/>
    </source>
</evidence>
<keyword evidence="9" id="KW-0050">Antiport</keyword>
<dbReference type="Pfam" id="PF00999">
    <property type="entry name" value="Na_H_Exchanger"/>
    <property type="match status" value="1"/>
</dbReference>
<feature type="transmembrane region" description="Helical" evidence="10">
    <location>
        <begin position="136"/>
        <end position="158"/>
    </location>
</feature>
<evidence type="ECO:0000313" key="12">
    <source>
        <dbReference type="EMBL" id="EPZ35801.1"/>
    </source>
</evidence>
<evidence type="ECO:0000256" key="5">
    <source>
        <dbReference type="ARBA" id="ARBA00023053"/>
    </source>
</evidence>
<comment type="subcellular location">
    <subcellularLocation>
        <location evidence="1">Membrane</location>
        <topology evidence="1">Multi-pass membrane protein</topology>
    </subcellularLocation>
</comment>
<dbReference type="OrthoDB" id="196264at2759"/>
<keyword evidence="7 10" id="KW-0472">Membrane</keyword>
<dbReference type="GO" id="GO:0015386">
    <property type="term" value="F:potassium:proton antiporter activity"/>
    <property type="evidence" value="ECO:0007669"/>
    <property type="project" value="TreeGrafter"/>
</dbReference>
<dbReference type="Proteomes" id="UP000281549">
    <property type="component" value="Unassembled WGS sequence"/>
</dbReference>
<evidence type="ECO:0000256" key="3">
    <source>
        <dbReference type="ARBA" id="ARBA00022692"/>
    </source>
</evidence>
<feature type="domain" description="Cation/H+ exchanger transmembrane" evidence="11">
    <location>
        <begin position="2"/>
        <end position="352"/>
    </location>
</feature>
<dbReference type="PANTHER" id="PTHR10110">
    <property type="entry name" value="SODIUM/HYDROGEN EXCHANGER"/>
    <property type="match status" value="1"/>
</dbReference>
<sequence length="435" mass="48859">MNTSFFYLVLLPPILFEAGYSIKRKKFFKNFGTIVSLAFFGTIISAGIMLVIIYFGSKMTSNPISIIESATFGAIMSATDTVSVLAVLQQVPIQPYLYITIFGESALNDAVSLIIYRTVTYFATESIHPSMYFTSALESVGVFLGSLLLGIFLGMFLAKILKHCEFEEPATQVTFVFFFAYSSYILGEWLELSGMVSILFCGISTAHYAAHYLSHEGALLSKDVIRVFAHITETIIFVFLGLSIVALGDKHPEYNPGFISVGVVAVVLSRLHVFLICGLANYFRPTFKYSIKHQFFFFFSGLRGALSYVLAFQLYDMSGYESKFKQLMLGTTLCIVFISLIIIGSGTISVLKALKLDLEVKEAELDSPRASISEKVKLQYFLRKWKYFDKNFLIPFLTRQGSIHALYDEIETSQKLQSLENTPRQECDIELTETK</sequence>
<feature type="transmembrane region" description="Helical" evidence="10">
    <location>
        <begin position="170"/>
        <end position="186"/>
    </location>
</feature>
<protein>
    <recommendedName>
        <fullName evidence="9">Sodium/hydrogen exchanger</fullName>
    </recommendedName>
</protein>
<keyword evidence="6 9" id="KW-0406">Ion transport</keyword>
<reference evidence="13" key="3">
    <citation type="submission" date="2018-08" db="EMBL/GenBank/DDBJ databases">
        <title>Leveraging single-cell genomics to expand the Fungal Tree of Life.</title>
        <authorList>
            <consortium name="DOE Joint Genome Institute"/>
            <person name="Ahrendt S.R."/>
            <person name="Quandt C.A."/>
            <person name="Ciobanu D."/>
            <person name="Clum A."/>
            <person name="Salamov A."/>
            <person name="Andreopoulos B."/>
            <person name="Cheng J.-F."/>
            <person name="Woyke T."/>
            <person name="Pelin A."/>
            <person name="Henrissat B."/>
            <person name="Reynolds N."/>
            <person name="Benny G.L."/>
            <person name="Smith M.E."/>
            <person name="James T.Y."/>
            <person name="Grigoriev I.V."/>
        </authorList>
    </citation>
    <scope>NUCLEOTIDE SEQUENCE</scope>
    <source>
        <strain evidence="13">CSF55</strain>
    </source>
</reference>
<feature type="transmembrane region" description="Helical" evidence="10">
    <location>
        <begin position="95"/>
        <end position="116"/>
    </location>
</feature>
<evidence type="ECO:0000256" key="8">
    <source>
        <dbReference type="ARBA" id="ARBA00023201"/>
    </source>
</evidence>
<dbReference type="PANTHER" id="PTHR10110:SF187">
    <property type="entry name" value="SODIUM_HYDROGEN EXCHANGER"/>
    <property type="match status" value="1"/>
</dbReference>
<dbReference type="HOGENOM" id="CLU_005912_11_4_1"/>
<feature type="transmembrane region" description="Helical" evidence="10">
    <location>
        <begin position="225"/>
        <end position="246"/>
    </location>
</feature>
<dbReference type="GO" id="GO:0005886">
    <property type="term" value="C:plasma membrane"/>
    <property type="evidence" value="ECO:0007669"/>
    <property type="project" value="TreeGrafter"/>
</dbReference>
<reference evidence="12 14" key="1">
    <citation type="journal article" date="2013" name="Curr. Biol.">
        <title>Shared signatures of parasitism and phylogenomics unite Cryptomycota and microsporidia.</title>
        <authorList>
            <person name="James T.Y."/>
            <person name="Pelin A."/>
            <person name="Bonen L."/>
            <person name="Ahrendt S."/>
            <person name="Sain D."/>
            <person name="Corradi N."/>
            <person name="Stajich J.E."/>
        </authorList>
    </citation>
    <scope>NUCLEOTIDE SEQUENCE [LARGE SCALE GENOMIC DNA]</scope>
    <source>
        <strain evidence="12 14">CSF55</strain>
        <strain evidence="12 14">CSF55</strain>
    </source>
</reference>
<dbReference type="AlphaFoldDB" id="A0A075AZP2"/>